<reference evidence="2" key="2">
    <citation type="journal article" date="2015" name="Data Brief">
        <title>Shoot transcriptome of the giant reed, Arundo donax.</title>
        <authorList>
            <person name="Barrero R.A."/>
            <person name="Guerrero F.D."/>
            <person name="Moolhuijzen P."/>
            <person name="Goolsby J.A."/>
            <person name="Tidwell J."/>
            <person name="Bellgard S.E."/>
            <person name="Bellgard M.I."/>
        </authorList>
    </citation>
    <scope>NUCLEOTIDE SEQUENCE</scope>
    <source>
        <tissue evidence="2">Shoot tissue taken approximately 20 cm above the soil surface</tissue>
    </source>
</reference>
<feature type="signal peptide" evidence="1">
    <location>
        <begin position="1"/>
        <end position="25"/>
    </location>
</feature>
<dbReference type="AlphaFoldDB" id="A0A0A9HQ32"/>
<evidence type="ECO:0000313" key="2">
    <source>
        <dbReference type="EMBL" id="JAE39230.1"/>
    </source>
</evidence>
<proteinExistence type="predicted"/>
<keyword evidence="1" id="KW-0732">Signal</keyword>
<name>A0A0A9HQ32_ARUDO</name>
<dbReference type="EMBL" id="GBRH01158666">
    <property type="protein sequence ID" value="JAE39230.1"/>
    <property type="molecule type" value="Transcribed_RNA"/>
</dbReference>
<evidence type="ECO:0000256" key="1">
    <source>
        <dbReference type="SAM" id="SignalP"/>
    </source>
</evidence>
<protein>
    <recommendedName>
        <fullName evidence="3">Secreted protein</fullName>
    </recommendedName>
</protein>
<sequence>MAPFPFTLVPLFPFFLQWNLYFLTGQIHTRHLDLTTHRLIPGSRALNPPIPQQLHRCCSSTGAYQGSRRSTDAGDLFEVFDGVL</sequence>
<accession>A0A0A9HQ32</accession>
<evidence type="ECO:0008006" key="3">
    <source>
        <dbReference type="Google" id="ProtNLM"/>
    </source>
</evidence>
<organism evidence="2">
    <name type="scientific">Arundo donax</name>
    <name type="common">Giant reed</name>
    <name type="synonym">Donax arundinaceus</name>
    <dbReference type="NCBI Taxonomy" id="35708"/>
    <lineage>
        <taxon>Eukaryota</taxon>
        <taxon>Viridiplantae</taxon>
        <taxon>Streptophyta</taxon>
        <taxon>Embryophyta</taxon>
        <taxon>Tracheophyta</taxon>
        <taxon>Spermatophyta</taxon>
        <taxon>Magnoliopsida</taxon>
        <taxon>Liliopsida</taxon>
        <taxon>Poales</taxon>
        <taxon>Poaceae</taxon>
        <taxon>PACMAD clade</taxon>
        <taxon>Arundinoideae</taxon>
        <taxon>Arundineae</taxon>
        <taxon>Arundo</taxon>
    </lineage>
</organism>
<reference evidence="2" key="1">
    <citation type="submission" date="2014-09" db="EMBL/GenBank/DDBJ databases">
        <authorList>
            <person name="Magalhaes I.L.F."/>
            <person name="Oliveira U."/>
            <person name="Santos F.R."/>
            <person name="Vidigal T.H.D.A."/>
            <person name="Brescovit A.D."/>
            <person name="Santos A.J."/>
        </authorList>
    </citation>
    <scope>NUCLEOTIDE SEQUENCE</scope>
    <source>
        <tissue evidence="2">Shoot tissue taken approximately 20 cm above the soil surface</tissue>
    </source>
</reference>
<feature type="chain" id="PRO_5002063107" description="Secreted protein" evidence="1">
    <location>
        <begin position="26"/>
        <end position="84"/>
    </location>
</feature>